<evidence type="ECO:0000256" key="6">
    <source>
        <dbReference type="ARBA" id="ARBA00022840"/>
    </source>
</evidence>
<dbReference type="PROSITE" id="PS00211">
    <property type="entry name" value="ABC_TRANSPORTER_1"/>
    <property type="match status" value="1"/>
</dbReference>
<dbReference type="GO" id="GO:0005886">
    <property type="term" value="C:plasma membrane"/>
    <property type="evidence" value="ECO:0007669"/>
    <property type="project" value="UniProtKB-SubCell"/>
</dbReference>
<evidence type="ECO:0000256" key="5">
    <source>
        <dbReference type="ARBA" id="ARBA00022741"/>
    </source>
</evidence>
<feature type="transmembrane region" description="Helical" evidence="10">
    <location>
        <begin position="117"/>
        <end position="140"/>
    </location>
</feature>
<dbReference type="SUPFAM" id="SSF90123">
    <property type="entry name" value="ABC transporter transmembrane region"/>
    <property type="match status" value="1"/>
</dbReference>
<protein>
    <recommendedName>
        <fullName evidence="15">ABC transporter</fullName>
    </recommendedName>
</protein>
<evidence type="ECO:0000259" key="12">
    <source>
        <dbReference type="PROSITE" id="PS50929"/>
    </source>
</evidence>
<dbReference type="InterPro" id="IPR036640">
    <property type="entry name" value="ABC1_TM_sf"/>
</dbReference>
<feature type="region of interest" description="Disordered" evidence="9">
    <location>
        <begin position="306"/>
        <end position="332"/>
    </location>
</feature>
<dbReference type="InterPro" id="IPR027417">
    <property type="entry name" value="P-loop_NTPase"/>
</dbReference>
<name>A0A0C2JLG3_9ACTN</name>
<dbReference type="InterPro" id="IPR017871">
    <property type="entry name" value="ABC_transporter-like_CS"/>
</dbReference>
<feature type="domain" description="ABC transmembrane type-1" evidence="12">
    <location>
        <begin position="12"/>
        <end position="290"/>
    </location>
</feature>
<dbReference type="GO" id="GO:0005524">
    <property type="term" value="F:ATP binding"/>
    <property type="evidence" value="ECO:0007669"/>
    <property type="project" value="UniProtKB-KW"/>
</dbReference>
<dbReference type="InterPro" id="IPR003439">
    <property type="entry name" value="ABC_transporter-like_ATP-bd"/>
</dbReference>
<keyword evidence="3" id="KW-1003">Cell membrane</keyword>
<sequence length="585" mass="62176">MPLLRPYRNALVLALALGIVATLASALQPLVVSSIVDGFRGEVSRIWIGTLIGLLAASSLLTGLRQLILQRTAERFAHETRAKIIDHLYRLDMAEVEGRPRADLVSRVTADVAHTRAILSSGLVEIATSGITIAVSIVMMGIIDPVLLLVTVIVVTGLLAAVVMLGRRTRPAGLSMQHSIGQLAAELSRGLSGLRMIRASRATDREVASAIRHSQDVLGHGRIAASLKAAIQTLTGVAVQLLLIVVVGVGALRVAADAITIGDLSAYMMYLLYLAAPIGMFGSILSLLGEAFGALTRIQEVLKLKTEKDKPETGSTGGPESSTDQMGTAGPDDDSTDAIFRFEAVHFTYPGTNGAGKPENALEGVDFHIPRGATTAIVGPSGAGKSTIFALLERFYEPTSGRILFDGRDVRTVSRDELRSQLSYVEQDAPVLSGTVRQNLTIGNHALSDDACAEALVRVNLAADRDAAVALLDRQVGELGEQLSGGERQRLAVGRAFAVGSPVLLLDEITSNLDSRNEEVVQEVLNASGPDRTIVIIAHRLATVQSADTIVVVDEGHVVAQDTHSRLLRSSELYRGLAERQFLDA</sequence>
<keyword evidence="2" id="KW-0813">Transport</keyword>
<dbReference type="STRING" id="183763.LP52_05060"/>
<keyword evidence="8 10" id="KW-0472">Membrane</keyword>
<reference evidence="14" key="1">
    <citation type="journal article" date="2015" name="Chem. Biol.">
        <title>Structure, bioactivity, and resistance mechanism of streptomonomicin, an unusual lasso Peptide from an understudied halophilic actinomycete.</title>
        <authorList>
            <person name="Metelev M."/>
            <person name="Tietz J.I."/>
            <person name="Melby J.O."/>
            <person name="Blair P.M."/>
            <person name="Zhu L."/>
            <person name="Livnat I."/>
            <person name="Severinov K."/>
            <person name="Mitchell D.A."/>
        </authorList>
    </citation>
    <scope>NUCLEOTIDE SEQUENCE [LARGE SCALE GENOMIC DNA]</scope>
    <source>
        <strain evidence="14">YIM 90003</strain>
    </source>
</reference>
<dbReference type="InterPro" id="IPR039421">
    <property type="entry name" value="Type_1_exporter"/>
</dbReference>
<feature type="domain" description="ABC transporter" evidence="11">
    <location>
        <begin position="340"/>
        <end position="580"/>
    </location>
</feature>
<feature type="transmembrane region" description="Helical" evidence="10">
    <location>
        <begin position="267"/>
        <end position="288"/>
    </location>
</feature>
<dbReference type="SMART" id="SM00382">
    <property type="entry name" value="AAA"/>
    <property type="match status" value="1"/>
</dbReference>
<feature type="transmembrane region" description="Helical" evidence="10">
    <location>
        <begin position="146"/>
        <end position="166"/>
    </location>
</feature>
<feature type="transmembrane region" description="Helical" evidence="10">
    <location>
        <begin position="46"/>
        <end position="64"/>
    </location>
</feature>
<evidence type="ECO:0000256" key="3">
    <source>
        <dbReference type="ARBA" id="ARBA00022475"/>
    </source>
</evidence>
<dbReference type="PROSITE" id="PS50893">
    <property type="entry name" value="ABC_TRANSPORTER_2"/>
    <property type="match status" value="1"/>
</dbReference>
<dbReference type="CDD" id="cd18551">
    <property type="entry name" value="ABC_6TM_LmrA_like"/>
    <property type="match status" value="1"/>
</dbReference>
<evidence type="ECO:0000313" key="14">
    <source>
        <dbReference type="Proteomes" id="UP000031675"/>
    </source>
</evidence>
<gene>
    <name evidence="13" type="ORF">LP52_05060</name>
</gene>
<organism evidence="13 14">
    <name type="scientific">Streptomonospora alba</name>
    <dbReference type="NCBI Taxonomy" id="183763"/>
    <lineage>
        <taxon>Bacteria</taxon>
        <taxon>Bacillati</taxon>
        <taxon>Actinomycetota</taxon>
        <taxon>Actinomycetes</taxon>
        <taxon>Streptosporangiales</taxon>
        <taxon>Nocardiopsidaceae</taxon>
        <taxon>Streptomonospora</taxon>
    </lineage>
</organism>
<evidence type="ECO:0000256" key="2">
    <source>
        <dbReference type="ARBA" id="ARBA00022448"/>
    </source>
</evidence>
<keyword evidence="4 10" id="KW-0812">Transmembrane</keyword>
<feature type="transmembrane region" description="Helical" evidence="10">
    <location>
        <begin position="234"/>
        <end position="255"/>
    </location>
</feature>
<keyword evidence="5" id="KW-0547">Nucleotide-binding</keyword>
<dbReference type="GO" id="GO:0016887">
    <property type="term" value="F:ATP hydrolysis activity"/>
    <property type="evidence" value="ECO:0007669"/>
    <property type="project" value="InterPro"/>
</dbReference>
<evidence type="ECO:0000256" key="8">
    <source>
        <dbReference type="ARBA" id="ARBA00023136"/>
    </source>
</evidence>
<dbReference type="Pfam" id="PF00005">
    <property type="entry name" value="ABC_tran"/>
    <property type="match status" value="1"/>
</dbReference>
<dbReference type="GO" id="GO:0015421">
    <property type="term" value="F:ABC-type oligopeptide transporter activity"/>
    <property type="evidence" value="ECO:0007669"/>
    <property type="project" value="TreeGrafter"/>
</dbReference>
<dbReference type="InterPro" id="IPR011527">
    <property type="entry name" value="ABC1_TM_dom"/>
</dbReference>
<evidence type="ECO:0000313" key="13">
    <source>
        <dbReference type="EMBL" id="KIH99790.1"/>
    </source>
</evidence>
<keyword evidence="6" id="KW-0067">ATP-binding</keyword>
<dbReference type="AlphaFoldDB" id="A0A0C2JLG3"/>
<accession>A0A0C2JLG3</accession>
<evidence type="ECO:0000256" key="7">
    <source>
        <dbReference type="ARBA" id="ARBA00022989"/>
    </source>
</evidence>
<evidence type="ECO:0000256" key="4">
    <source>
        <dbReference type="ARBA" id="ARBA00022692"/>
    </source>
</evidence>
<dbReference type="Gene3D" id="1.20.1560.10">
    <property type="entry name" value="ABC transporter type 1, transmembrane domain"/>
    <property type="match status" value="1"/>
</dbReference>
<dbReference type="PANTHER" id="PTHR43394">
    <property type="entry name" value="ATP-DEPENDENT PERMEASE MDL1, MITOCHONDRIAL"/>
    <property type="match status" value="1"/>
</dbReference>
<dbReference type="PROSITE" id="PS50929">
    <property type="entry name" value="ABC_TM1F"/>
    <property type="match status" value="1"/>
</dbReference>
<evidence type="ECO:0000256" key="1">
    <source>
        <dbReference type="ARBA" id="ARBA00004651"/>
    </source>
</evidence>
<dbReference type="Gene3D" id="3.40.50.300">
    <property type="entry name" value="P-loop containing nucleotide triphosphate hydrolases"/>
    <property type="match status" value="1"/>
</dbReference>
<dbReference type="PANTHER" id="PTHR43394:SF1">
    <property type="entry name" value="ATP-BINDING CASSETTE SUB-FAMILY B MEMBER 10, MITOCHONDRIAL"/>
    <property type="match status" value="1"/>
</dbReference>
<evidence type="ECO:0000259" key="11">
    <source>
        <dbReference type="PROSITE" id="PS50893"/>
    </source>
</evidence>
<dbReference type="FunFam" id="3.40.50.300:FF:000854">
    <property type="entry name" value="Multidrug ABC transporter ATP-binding protein"/>
    <property type="match status" value="1"/>
</dbReference>
<comment type="subcellular location">
    <subcellularLocation>
        <location evidence="1">Cell membrane</location>
        <topology evidence="1">Multi-pass membrane protein</topology>
    </subcellularLocation>
</comment>
<dbReference type="SUPFAM" id="SSF52540">
    <property type="entry name" value="P-loop containing nucleoside triphosphate hydrolases"/>
    <property type="match status" value="1"/>
</dbReference>
<evidence type="ECO:0000256" key="9">
    <source>
        <dbReference type="SAM" id="MobiDB-lite"/>
    </source>
</evidence>
<dbReference type="InterPro" id="IPR003593">
    <property type="entry name" value="AAA+_ATPase"/>
</dbReference>
<keyword evidence="7 10" id="KW-1133">Transmembrane helix</keyword>
<proteinExistence type="predicted"/>
<evidence type="ECO:0000256" key="10">
    <source>
        <dbReference type="SAM" id="Phobius"/>
    </source>
</evidence>
<dbReference type="EMBL" id="JROO01000009">
    <property type="protein sequence ID" value="KIH99790.1"/>
    <property type="molecule type" value="Genomic_DNA"/>
</dbReference>
<dbReference type="Pfam" id="PF00664">
    <property type="entry name" value="ABC_membrane"/>
    <property type="match status" value="1"/>
</dbReference>
<evidence type="ECO:0008006" key="15">
    <source>
        <dbReference type="Google" id="ProtNLM"/>
    </source>
</evidence>
<dbReference type="Proteomes" id="UP000031675">
    <property type="component" value="Unassembled WGS sequence"/>
</dbReference>
<comment type="caution">
    <text evidence="13">The sequence shown here is derived from an EMBL/GenBank/DDBJ whole genome shotgun (WGS) entry which is preliminary data.</text>
</comment>
<keyword evidence="14" id="KW-1185">Reference proteome</keyword>